<dbReference type="InterPro" id="IPR013762">
    <property type="entry name" value="Integrase-like_cat_sf"/>
</dbReference>
<dbReference type="InterPro" id="IPR044068">
    <property type="entry name" value="CB"/>
</dbReference>
<dbReference type="Gene3D" id="1.10.150.130">
    <property type="match status" value="1"/>
</dbReference>
<dbReference type="Gene3D" id="1.10.443.10">
    <property type="entry name" value="Intergrase catalytic core"/>
    <property type="match status" value="1"/>
</dbReference>
<evidence type="ECO:0000313" key="5">
    <source>
        <dbReference type="EMBL" id="GAA0464339.1"/>
    </source>
</evidence>
<dbReference type="EMBL" id="BAAAHB010000026">
    <property type="protein sequence ID" value="GAA0464339.1"/>
    <property type="molecule type" value="Genomic_DNA"/>
</dbReference>
<proteinExistence type="predicted"/>
<dbReference type="PROSITE" id="PS51900">
    <property type="entry name" value="CB"/>
    <property type="match status" value="1"/>
</dbReference>
<keyword evidence="1 3" id="KW-0238">DNA-binding</keyword>
<dbReference type="Pfam" id="PF02899">
    <property type="entry name" value="Phage_int_SAM_1"/>
    <property type="match status" value="1"/>
</dbReference>
<dbReference type="Proteomes" id="UP001499895">
    <property type="component" value="Unassembled WGS sequence"/>
</dbReference>
<dbReference type="InterPro" id="IPR011010">
    <property type="entry name" value="DNA_brk_join_enz"/>
</dbReference>
<dbReference type="SUPFAM" id="SSF56349">
    <property type="entry name" value="DNA breaking-rejoining enzymes"/>
    <property type="match status" value="1"/>
</dbReference>
<keyword evidence="2" id="KW-0233">DNA recombination</keyword>
<accession>A0ABP3JXV2</accession>
<name>A0ABP3JXV2_9ACTN</name>
<evidence type="ECO:0000313" key="6">
    <source>
        <dbReference type="Proteomes" id="UP001499895"/>
    </source>
</evidence>
<reference evidence="6" key="1">
    <citation type="journal article" date="2019" name="Int. J. Syst. Evol. Microbiol.">
        <title>The Global Catalogue of Microorganisms (GCM) 10K type strain sequencing project: providing services to taxonomists for standard genome sequencing and annotation.</title>
        <authorList>
            <consortium name="The Broad Institute Genomics Platform"/>
            <consortium name="The Broad Institute Genome Sequencing Center for Infectious Disease"/>
            <person name="Wu L."/>
            <person name="Ma J."/>
        </authorList>
    </citation>
    <scope>NUCLEOTIDE SEQUENCE [LARGE SCALE GENOMIC DNA]</scope>
    <source>
        <strain evidence="6">JCM 10649</strain>
    </source>
</reference>
<keyword evidence="6" id="KW-1185">Reference proteome</keyword>
<feature type="domain" description="Core-binding (CB)" evidence="4">
    <location>
        <begin position="1"/>
        <end position="92"/>
    </location>
</feature>
<comment type="caution">
    <text evidence="5">The sequence shown here is derived from an EMBL/GenBank/DDBJ whole genome shotgun (WGS) entry which is preliminary data.</text>
</comment>
<evidence type="ECO:0000256" key="3">
    <source>
        <dbReference type="PROSITE-ProRule" id="PRU01248"/>
    </source>
</evidence>
<evidence type="ECO:0000259" key="4">
    <source>
        <dbReference type="PROSITE" id="PS51900"/>
    </source>
</evidence>
<evidence type="ECO:0000256" key="2">
    <source>
        <dbReference type="ARBA" id="ARBA00023172"/>
    </source>
</evidence>
<protein>
    <recommendedName>
        <fullName evidence="4">Core-binding (CB) domain-containing protein</fullName>
    </recommendedName>
</protein>
<dbReference type="RefSeq" id="WP_344090108.1">
    <property type="nucleotide sequence ID" value="NZ_BAAAHB010000026.1"/>
</dbReference>
<organism evidence="5 6">
    <name type="scientific">Streptomyces stramineus</name>
    <dbReference type="NCBI Taxonomy" id="173861"/>
    <lineage>
        <taxon>Bacteria</taxon>
        <taxon>Bacillati</taxon>
        <taxon>Actinomycetota</taxon>
        <taxon>Actinomycetes</taxon>
        <taxon>Kitasatosporales</taxon>
        <taxon>Streptomycetaceae</taxon>
        <taxon>Streptomyces</taxon>
    </lineage>
</organism>
<evidence type="ECO:0000256" key="1">
    <source>
        <dbReference type="ARBA" id="ARBA00023125"/>
    </source>
</evidence>
<dbReference type="InterPro" id="IPR004107">
    <property type="entry name" value="Integrase_SAM-like_N"/>
</dbReference>
<gene>
    <name evidence="5" type="ORF">GCM10009544_28370</name>
</gene>
<dbReference type="InterPro" id="IPR010998">
    <property type="entry name" value="Integrase_recombinase_N"/>
</dbReference>
<sequence length="271" mass="29798">MTVPGLDELHHWLARGYGRPLRDGTARALQGTTPEHYGDDIADWLRWIHAAGISPWHADHTHATAWLNHRGGAARSRNRRFNALHTFYIWAVTENLCRHNPFDERLRPDLRDEPGLPVHNATEMTALMQAADGLYAPVTPRNRCLIYAMLAGLRPGAITRLDTDDLTPRGTTTAAKVWQKGGGTRLMALPPLFALTINTYLPHRLGPTPGPLITTRTGGRLDAHVTPRTVLRQTAAQHPLLTDTAPTLLPDAIANSARHHGTSPTGIATDL</sequence>